<evidence type="ECO:0000313" key="4">
    <source>
        <dbReference type="EMBL" id="VFR00782.1"/>
    </source>
</evidence>
<protein>
    <recommendedName>
        <fullName evidence="6">Pentacotripeptide-repeat region of PRORP domain-containing protein</fullName>
    </recommendedName>
</protein>
<dbReference type="PANTHER" id="PTHR45717:SF20">
    <property type="entry name" value="OS07G0598500 PROTEIN"/>
    <property type="match status" value="1"/>
</dbReference>
<evidence type="ECO:0000256" key="2">
    <source>
        <dbReference type="ARBA" id="ARBA00022737"/>
    </source>
</evidence>
<dbReference type="GO" id="GO:0005739">
    <property type="term" value="C:mitochondrion"/>
    <property type="evidence" value="ECO:0007669"/>
    <property type="project" value="TreeGrafter"/>
</dbReference>
<gene>
    <name evidence="4" type="ORF">CCAM_LOCUS42557</name>
</gene>
<dbReference type="Gene3D" id="1.25.40.10">
    <property type="entry name" value="Tetratricopeptide repeat domain"/>
    <property type="match status" value="1"/>
</dbReference>
<keyword evidence="5" id="KW-1185">Reference proteome</keyword>
<evidence type="ECO:0008006" key="6">
    <source>
        <dbReference type="Google" id="ProtNLM"/>
    </source>
</evidence>
<dbReference type="OrthoDB" id="1090297at2759"/>
<dbReference type="GO" id="GO:0003729">
    <property type="term" value="F:mRNA binding"/>
    <property type="evidence" value="ECO:0007669"/>
    <property type="project" value="UniProtKB-ARBA"/>
</dbReference>
<dbReference type="InterPro" id="IPR002885">
    <property type="entry name" value="PPR_rpt"/>
</dbReference>
<evidence type="ECO:0000313" key="5">
    <source>
        <dbReference type="Proteomes" id="UP000595140"/>
    </source>
</evidence>
<dbReference type="Proteomes" id="UP000595140">
    <property type="component" value="Unassembled WGS sequence"/>
</dbReference>
<dbReference type="AlphaFoldDB" id="A0A484NH40"/>
<evidence type="ECO:0000256" key="1">
    <source>
        <dbReference type="ARBA" id="ARBA00007626"/>
    </source>
</evidence>
<keyword evidence="2" id="KW-0677">Repeat</keyword>
<evidence type="ECO:0000256" key="3">
    <source>
        <dbReference type="PROSITE-ProRule" id="PRU00708"/>
    </source>
</evidence>
<sequence length="674" mass="78588">MITMGYVGLKRLGVGLRFQWNRAARWGWNRHCHTNISYPNLSAKPTPEGRRIYEADETILPADYQSNNTKPTPKRQIYESDQEEKLSWEFIPYHLDEERFDVGSLLDEWVVVHNNEVSAGELKRILTKLRKDGRFSVALKAFEWMWKKGIYKFSSMDHAVHANLIYEVRGCSAAEHYVRNLPEQARNERTYGELLHCYVHKDRTEKALFHFEKMKELGFVSSPRPFNEIMHLYAKSLKIEKVLGVLADLKKTEVLPDNDSYRICISSFGLKHDMDGMERMLREMESQPHIVMDWCTYAVVAEFYEREFLVDKATDALEKARMALQKKRKKNRGNYNLMSSDYENVVKSLVKLGELAEAKKYAKEWEALGNWRSVDDICIPYTIIEEYIRNGALLKAHYIIWHWTIKGKMGVYNLSRILCNECIKVGDLLQAFKCFLVEHWNSVNVNRLFIQYLEEECGSFFPLRCAGSLCTRSLKTAAGKTLLELIPLNEKFKFKVALLEHPEDSGAQAVKNLDYENIIKSLVESGELSEARKMAMEWGATGNLTSLDELNISKLIIDGYCKQSLFMEAEAMAVDWTRDNKCWVRGIWLILACHYQEHGKMVRGLECMRRFFSLTPSLKGNDHLMLQMFMFMVEYSRGIKAAGCFGYRWLDFIDLDRLLCPKEFWYRCKSYPSN</sequence>
<dbReference type="Pfam" id="PF01535">
    <property type="entry name" value="PPR"/>
    <property type="match status" value="1"/>
</dbReference>
<dbReference type="EMBL" id="OOIL02006718">
    <property type="protein sequence ID" value="VFR00782.1"/>
    <property type="molecule type" value="Genomic_DNA"/>
</dbReference>
<organism evidence="4 5">
    <name type="scientific">Cuscuta campestris</name>
    <dbReference type="NCBI Taxonomy" id="132261"/>
    <lineage>
        <taxon>Eukaryota</taxon>
        <taxon>Viridiplantae</taxon>
        <taxon>Streptophyta</taxon>
        <taxon>Embryophyta</taxon>
        <taxon>Tracheophyta</taxon>
        <taxon>Spermatophyta</taxon>
        <taxon>Magnoliopsida</taxon>
        <taxon>eudicotyledons</taxon>
        <taxon>Gunneridae</taxon>
        <taxon>Pentapetalae</taxon>
        <taxon>asterids</taxon>
        <taxon>lamiids</taxon>
        <taxon>Solanales</taxon>
        <taxon>Convolvulaceae</taxon>
        <taxon>Cuscuteae</taxon>
        <taxon>Cuscuta</taxon>
        <taxon>Cuscuta subgen. Grammica</taxon>
        <taxon>Cuscuta sect. Cleistogrammica</taxon>
    </lineage>
</organism>
<dbReference type="InterPro" id="IPR011990">
    <property type="entry name" value="TPR-like_helical_dom_sf"/>
</dbReference>
<proteinExistence type="inferred from homology"/>
<accession>A0A484NH40</accession>
<comment type="similarity">
    <text evidence="1">Belongs to the PPR family. P subfamily.</text>
</comment>
<feature type="repeat" description="PPR" evidence="3">
    <location>
        <begin position="187"/>
        <end position="221"/>
    </location>
</feature>
<name>A0A484NH40_9ASTE</name>
<reference evidence="4 5" key="1">
    <citation type="submission" date="2018-04" db="EMBL/GenBank/DDBJ databases">
        <authorList>
            <person name="Vogel A."/>
        </authorList>
    </citation>
    <scope>NUCLEOTIDE SEQUENCE [LARGE SCALE GENOMIC DNA]</scope>
</reference>
<dbReference type="PROSITE" id="PS51375">
    <property type="entry name" value="PPR"/>
    <property type="match status" value="1"/>
</dbReference>
<dbReference type="PANTHER" id="PTHR45717">
    <property type="entry name" value="OS12G0527900 PROTEIN"/>
    <property type="match status" value="1"/>
</dbReference>